<proteinExistence type="predicted"/>
<evidence type="ECO:0000313" key="2">
    <source>
        <dbReference type="Proteomes" id="UP000403266"/>
    </source>
</evidence>
<reference evidence="1 2" key="1">
    <citation type="journal article" date="2019" name="Syst. Appl. Microbiol.">
        <title>Microvirga tunisiensis sp. nov., a root nodule symbiotic bacterium isolated from Lupinus micranthus and L. luteus grown in Northern Tunisia.</title>
        <authorList>
            <person name="Msaddak A."/>
            <person name="Rejili M."/>
            <person name="Duran D."/>
            <person name="Mars M."/>
            <person name="Palacios J.M."/>
            <person name="Ruiz-Argueso T."/>
            <person name="Rey L."/>
            <person name="Imperial J."/>
        </authorList>
    </citation>
    <scope>NUCLEOTIDE SEQUENCE [LARGE SCALE GENOMIC DNA]</scope>
    <source>
        <strain evidence="1 2">Lmie10</strain>
    </source>
</reference>
<sequence length="365" mass="40181">MRLQILIQDVHHHVPASLEGYDDALSLLGDYLGLLESAGVKAEPSETLDREDWIEKIARLIAVRDACARHGIALFIQISLHADPAPLNDHAEAMGVPSKDDPLVLLTPTLRAGFEGLSELGYDPIAPFEQPVTYGLNSGFVQNAGRRFITCKHDVEDIPEEITHLPLLNDVARSFIGQKISWKMLSEPLKEYRVQHFIPTREEPLPEEITWAAVHRGAGISAIQEFVEMEQEYRCFVVDGRVVSGAGAVVEYTPLNRTAGKDEIFDYVVRGRIGDRTPPEASIVVSAYRDAAQEIVDEILAADSDFPRHFVMDLFAAGSGGNSITIGIVELNPLGRSGFFANDPHRIADALLTWLKSNPAELTAV</sequence>
<dbReference type="Proteomes" id="UP000403266">
    <property type="component" value="Unassembled WGS sequence"/>
</dbReference>
<dbReference type="AlphaFoldDB" id="A0A5N7MPQ5"/>
<accession>A0A5N7MPQ5</accession>
<dbReference type="RefSeq" id="WP_152715042.1">
    <property type="nucleotide sequence ID" value="NZ_VOSJ01000256.1"/>
</dbReference>
<organism evidence="1 2">
    <name type="scientific">Microvirga tunisiensis</name>
    <dbReference type="NCBI Taxonomy" id="2108360"/>
    <lineage>
        <taxon>Bacteria</taxon>
        <taxon>Pseudomonadati</taxon>
        <taxon>Pseudomonadota</taxon>
        <taxon>Alphaproteobacteria</taxon>
        <taxon>Hyphomicrobiales</taxon>
        <taxon>Methylobacteriaceae</taxon>
        <taxon>Microvirga</taxon>
    </lineage>
</organism>
<evidence type="ECO:0000313" key="1">
    <source>
        <dbReference type="EMBL" id="MPR28620.1"/>
    </source>
</evidence>
<name>A0A5N7MPQ5_9HYPH</name>
<comment type="caution">
    <text evidence="1">The sequence shown here is derived from an EMBL/GenBank/DDBJ whole genome shotgun (WGS) entry which is preliminary data.</text>
</comment>
<dbReference type="EMBL" id="VOSK01000159">
    <property type="protein sequence ID" value="MPR28620.1"/>
    <property type="molecule type" value="Genomic_DNA"/>
</dbReference>
<protein>
    <submittedName>
        <fullName evidence="1">Uncharacterized protein</fullName>
    </submittedName>
</protein>
<gene>
    <name evidence="1" type="ORF">FS320_26620</name>
</gene>
<keyword evidence="2" id="KW-1185">Reference proteome</keyword>
<dbReference type="OrthoDB" id="8477204at2"/>